<reference evidence="12" key="4">
    <citation type="submission" date="2025-09" db="UniProtKB">
        <authorList>
            <consortium name="Ensembl"/>
        </authorList>
    </citation>
    <scope>IDENTIFICATION</scope>
    <source>
        <strain evidence="12">HNI</strain>
    </source>
</reference>
<name>A0A3P9LQP1_ORYLA</name>
<keyword evidence="7" id="KW-0995">Kinetochore</keyword>
<sequence length="211" mass="24504">MAREESHSSSSLKLYETQFFGFTPQTCMLRIFSAFQDSLYEILLVVEKVCVRQLSKGDSTGPEEEALRVQARECNRKLQQFLDERFKQLFERMEALLMNKCFTVPPNVLLPEDQPHINYPHDFQDILKLESTLTDLHKAYEAEVCARQALQAELEEQKEAQKHLESTLSWIQELQAAWAKEGNGNFQESFRLVMESVNKLQKVIKKIQVSS</sequence>
<dbReference type="GO" id="GO:0051301">
    <property type="term" value="P:cell division"/>
    <property type="evidence" value="ECO:0007669"/>
    <property type="project" value="UniProtKB-KW"/>
</dbReference>
<comment type="subcellular location">
    <subcellularLocation>
        <location evidence="1">Chromosome</location>
        <location evidence="1">Centromere</location>
        <location evidence="1">Kinetochore</location>
    </subcellularLocation>
</comment>
<dbReference type="AlphaFoldDB" id="A0A3P9LQP1"/>
<evidence type="ECO:0000256" key="8">
    <source>
        <dbReference type="ARBA" id="ARBA00023054"/>
    </source>
</evidence>
<keyword evidence="8 11" id="KW-0175">Coiled coil</keyword>
<protein>
    <recommendedName>
        <fullName evidence="3">Protein MIS12 homolog</fullName>
    </recommendedName>
</protein>
<evidence type="ECO:0000256" key="2">
    <source>
        <dbReference type="ARBA" id="ARBA00008643"/>
    </source>
</evidence>
<dbReference type="GO" id="GO:0000278">
    <property type="term" value="P:mitotic cell cycle"/>
    <property type="evidence" value="ECO:0007669"/>
    <property type="project" value="InterPro"/>
</dbReference>
<dbReference type="GO" id="GO:0000776">
    <property type="term" value="C:kinetochore"/>
    <property type="evidence" value="ECO:0007669"/>
    <property type="project" value="UniProtKB-KW"/>
</dbReference>
<evidence type="ECO:0000256" key="9">
    <source>
        <dbReference type="ARBA" id="ARBA00023306"/>
    </source>
</evidence>
<evidence type="ECO:0000256" key="6">
    <source>
        <dbReference type="ARBA" id="ARBA00022776"/>
    </source>
</evidence>
<keyword evidence="9" id="KW-0131">Cell cycle</keyword>
<evidence type="ECO:0000256" key="7">
    <source>
        <dbReference type="ARBA" id="ARBA00022838"/>
    </source>
</evidence>
<evidence type="ECO:0000313" key="13">
    <source>
        <dbReference type="Proteomes" id="UP000265180"/>
    </source>
</evidence>
<organism evidence="12 13">
    <name type="scientific">Oryzias latipes</name>
    <name type="common">Japanese rice fish</name>
    <name type="synonym">Japanese killifish</name>
    <dbReference type="NCBI Taxonomy" id="8090"/>
    <lineage>
        <taxon>Eukaryota</taxon>
        <taxon>Metazoa</taxon>
        <taxon>Chordata</taxon>
        <taxon>Craniata</taxon>
        <taxon>Vertebrata</taxon>
        <taxon>Euteleostomi</taxon>
        <taxon>Actinopterygii</taxon>
        <taxon>Neopterygii</taxon>
        <taxon>Teleostei</taxon>
        <taxon>Neoteleostei</taxon>
        <taxon>Acanthomorphata</taxon>
        <taxon>Ovalentaria</taxon>
        <taxon>Atherinomorphae</taxon>
        <taxon>Beloniformes</taxon>
        <taxon>Adrianichthyidae</taxon>
        <taxon>Oryziinae</taxon>
        <taxon>Oryzias</taxon>
    </lineage>
</organism>
<reference key="1">
    <citation type="journal article" date="2007" name="Nature">
        <title>The medaka draft genome and insights into vertebrate genome evolution.</title>
        <authorList>
            <person name="Kasahara M."/>
            <person name="Naruse K."/>
            <person name="Sasaki S."/>
            <person name="Nakatani Y."/>
            <person name="Qu W."/>
            <person name="Ahsan B."/>
            <person name="Yamada T."/>
            <person name="Nagayasu Y."/>
            <person name="Doi K."/>
            <person name="Kasai Y."/>
            <person name="Jindo T."/>
            <person name="Kobayashi D."/>
            <person name="Shimada A."/>
            <person name="Toyoda A."/>
            <person name="Kuroki Y."/>
            <person name="Fujiyama A."/>
            <person name="Sasaki T."/>
            <person name="Shimizu A."/>
            <person name="Asakawa S."/>
            <person name="Shimizu N."/>
            <person name="Hashimoto S."/>
            <person name="Yang J."/>
            <person name="Lee Y."/>
            <person name="Matsushima K."/>
            <person name="Sugano S."/>
            <person name="Sakaizumi M."/>
            <person name="Narita T."/>
            <person name="Ohishi K."/>
            <person name="Haga S."/>
            <person name="Ohta F."/>
            <person name="Nomoto H."/>
            <person name="Nogata K."/>
            <person name="Morishita T."/>
            <person name="Endo T."/>
            <person name="Shin-I T."/>
            <person name="Takeda H."/>
            <person name="Morishita S."/>
            <person name="Kohara Y."/>
        </authorList>
    </citation>
    <scope>NUCLEOTIDE SEQUENCE [LARGE SCALE GENOMIC DNA]</scope>
    <source>
        <strain>Hd-rR</strain>
    </source>
</reference>
<keyword evidence="4" id="KW-0158">Chromosome</keyword>
<feature type="coiled-coil region" evidence="11">
    <location>
        <begin position="140"/>
        <end position="167"/>
    </location>
</feature>
<evidence type="ECO:0000256" key="10">
    <source>
        <dbReference type="ARBA" id="ARBA00023328"/>
    </source>
</evidence>
<dbReference type="Ensembl" id="ENSORLT00020010627.1">
    <property type="protein sequence ID" value="ENSORLP00020023015.1"/>
    <property type="gene ID" value="ENSORLG00020003608.1"/>
</dbReference>
<dbReference type="Pfam" id="PF05859">
    <property type="entry name" value="Mis12"/>
    <property type="match status" value="1"/>
</dbReference>
<evidence type="ECO:0000256" key="5">
    <source>
        <dbReference type="ARBA" id="ARBA00022618"/>
    </source>
</evidence>
<dbReference type="PANTHER" id="PTHR14527:SF2">
    <property type="entry name" value="PROTEIN MIS12 HOMOLOG"/>
    <property type="match status" value="1"/>
</dbReference>
<evidence type="ECO:0000256" key="11">
    <source>
        <dbReference type="SAM" id="Coils"/>
    </source>
</evidence>
<keyword evidence="5" id="KW-0132">Cell division</keyword>
<dbReference type="Proteomes" id="UP000265180">
    <property type="component" value="Chromosome 3"/>
</dbReference>
<evidence type="ECO:0000256" key="3">
    <source>
        <dbReference type="ARBA" id="ARBA00013793"/>
    </source>
</evidence>
<evidence type="ECO:0000313" key="12">
    <source>
        <dbReference type="Ensembl" id="ENSORLP00020023015.1"/>
    </source>
</evidence>
<accession>A0A3P9LQP1</accession>
<dbReference type="PANTHER" id="PTHR14527">
    <property type="entry name" value="PROTEIN MIS12 HOMOLOG"/>
    <property type="match status" value="1"/>
</dbReference>
<dbReference type="GO" id="GO:0005634">
    <property type="term" value="C:nucleus"/>
    <property type="evidence" value="ECO:0007669"/>
    <property type="project" value="InterPro"/>
</dbReference>
<comment type="similarity">
    <text evidence="2">Belongs to the mis12 family.</text>
</comment>
<reference evidence="12 13" key="2">
    <citation type="submission" date="2017-04" db="EMBL/GenBank/DDBJ databases">
        <title>CpG methylation of centromeres and impact of large insertions on vertebrate speciation.</title>
        <authorList>
            <person name="Ichikawa K."/>
            <person name="Yoshimura J."/>
            <person name="Morishita S."/>
        </authorList>
    </citation>
    <scope>NUCLEOTIDE SEQUENCE</scope>
    <source>
        <strain evidence="12 13">HNI</strain>
    </source>
</reference>
<dbReference type="InterPro" id="IPR008685">
    <property type="entry name" value="Centromere_Mis12"/>
</dbReference>
<evidence type="ECO:0000256" key="1">
    <source>
        <dbReference type="ARBA" id="ARBA00004629"/>
    </source>
</evidence>
<reference evidence="12" key="3">
    <citation type="submission" date="2025-08" db="UniProtKB">
        <authorList>
            <consortium name="Ensembl"/>
        </authorList>
    </citation>
    <scope>IDENTIFICATION</scope>
    <source>
        <strain evidence="12">HNI</strain>
    </source>
</reference>
<evidence type="ECO:0000256" key="4">
    <source>
        <dbReference type="ARBA" id="ARBA00022454"/>
    </source>
</evidence>
<proteinExistence type="inferred from homology"/>
<keyword evidence="10" id="KW-0137">Centromere</keyword>
<keyword evidence="6" id="KW-0498">Mitosis</keyword>